<dbReference type="Gene3D" id="1.10.287.1260">
    <property type="match status" value="1"/>
</dbReference>
<evidence type="ECO:0000313" key="11">
    <source>
        <dbReference type="Proteomes" id="UP000176951"/>
    </source>
</evidence>
<organism evidence="10 11">
    <name type="scientific">Candidatus Terrybacteria bacterium RIFCSPLOWO2_01_FULL_40_23</name>
    <dbReference type="NCBI Taxonomy" id="1802366"/>
    <lineage>
        <taxon>Bacteria</taxon>
        <taxon>Candidatus Terryibacteriota</taxon>
    </lineage>
</organism>
<evidence type="ECO:0000259" key="9">
    <source>
        <dbReference type="Pfam" id="PF21088"/>
    </source>
</evidence>
<feature type="transmembrane region" description="Helical" evidence="7">
    <location>
        <begin position="90"/>
        <end position="109"/>
    </location>
</feature>
<evidence type="ECO:0000259" key="8">
    <source>
        <dbReference type="Pfam" id="PF00924"/>
    </source>
</evidence>
<comment type="subcellular location">
    <subcellularLocation>
        <location evidence="1">Cell membrane</location>
        <topology evidence="1">Multi-pass membrane protein</topology>
    </subcellularLocation>
</comment>
<feature type="transmembrane region" description="Helical" evidence="7">
    <location>
        <begin position="16"/>
        <end position="37"/>
    </location>
</feature>
<dbReference type="Pfam" id="PF21088">
    <property type="entry name" value="MS_channel_1st"/>
    <property type="match status" value="1"/>
</dbReference>
<gene>
    <name evidence="10" type="ORF">A3A97_02125</name>
</gene>
<keyword evidence="4 7" id="KW-0812">Transmembrane</keyword>
<dbReference type="InterPro" id="IPR023408">
    <property type="entry name" value="MscS_beta-dom_sf"/>
</dbReference>
<dbReference type="PANTHER" id="PTHR30460:SF0">
    <property type="entry name" value="MODERATE CONDUCTANCE MECHANOSENSITIVE CHANNEL YBIO"/>
    <property type="match status" value="1"/>
</dbReference>
<dbReference type="Proteomes" id="UP000176951">
    <property type="component" value="Unassembled WGS sequence"/>
</dbReference>
<dbReference type="GO" id="GO:0005886">
    <property type="term" value="C:plasma membrane"/>
    <property type="evidence" value="ECO:0007669"/>
    <property type="project" value="UniProtKB-SubCell"/>
</dbReference>
<proteinExistence type="inferred from homology"/>
<evidence type="ECO:0000313" key="10">
    <source>
        <dbReference type="EMBL" id="OHA50697.1"/>
    </source>
</evidence>
<sequence length="170" mass="18697">MPTIQNIINWLQINGVPLLLTLCIFFIAYEITVKVAARAMKVALHTLVDSGRAKAEFLFSAAVLRVIRIGFAILLALYILQLFGINTAPLLAGLGIGGIALGFASQLLVRDVISGIVLLAENRFRKGDTIRIGEIKGVIEDFDLRGIYVKGENAENHYIPFGEIRILTKY</sequence>
<evidence type="ECO:0000256" key="7">
    <source>
        <dbReference type="SAM" id="Phobius"/>
    </source>
</evidence>
<feature type="domain" description="Mechanosensitive ion channel MscS" evidence="8">
    <location>
        <begin position="108"/>
        <end position="164"/>
    </location>
</feature>
<dbReference type="Gene3D" id="2.30.30.60">
    <property type="match status" value="1"/>
</dbReference>
<name>A0A1G2PQU9_9BACT</name>
<comment type="caution">
    <text evidence="10">The sequence shown here is derived from an EMBL/GenBank/DDBJ whole genome shotgun (WGS) entry which is preliminary data.</text>
</comment>
<keyword evidence="5 7" id="KW-1133">Transmembrane helix</keyword>
<dbReference type="EMBL" id="MHSW01000031">
    <property type="protein sequence ID" value="OHA50697.1"/>
    <property type="molecule type" value="Genomic_DNA"/>
</dbReference>
<feature type="transmembrane region" description="Helical" evidence="7">
    <location>
        <begin position="57"/>
        <end position="84"/>
    </location>
</feature>
<dbReference type="InterPro" id="IPR010920">
    <property type="entry name" value="LSM_dom_sf"/>
</dbReference>
<feature type="domain" description="Mechanosensitive ion channel transmembrane helices 2/3" evidence="9">
    <location>
        <begin position="66"/>
        <end position="106"/>
    </location>
</feature>
<comment type="similarity">
    <text evidence="2">Belongs to the MscS (TC 1.A.23) family.</text>
</comment>
<dbReference type="InterPro" id="IPR006685">
    <property type="entry name" value="MscS_channel_2nd"/>
</dbReference>
<keyword evidence="6 7" id="KW-0472">Membrane</keyword>
<dbReference type="GO" id="GO:0008381">
    <property type="term" value="F:mechanosensitive monoatomic ion channel activity"/>
    <property type="evidence" value="ECO:0007669"/>
    <property type="project" value="InterPro"/>
</dbReference>
<dbReference type="AlphaFoldDB" id="A0A1G2PQU9"/>
<dbReference type="PANTHER" id="PTHR30460">
    <property type="entry name" value="MODERATE CONDUCTANCE MECHANOSENSITIVE CHANNEL YBIO"/>
    <property type="match status" value="1"/>
</dbReference>
<accession>A0A1G2PQU9</accession>
<dbReference type="InterPro" id="IPR011014">
    <property type="entry name" value="MscS_channel_TM-2"/>
</dbReference>
<evidence type="ECO:0000256" key="4">
    <source>
        <dbReference type="ARBA" id="ARBA00022692"/>
    </source>
</evidence>
<evidence type="ECO:0000256" key="3">
    <source>
        <dbReference type="ARBA" id="ARBA00022475"/>
    </source>
</evidence>
<dbReference type="Pfam" id="PF00924">
    <property type="entry name" value="MS_channel_2nd"/>
    <property type="match status" value="1"/>
</dbReference>
<reference evidence="10 11" key="1">
    <citation type="journal article" date="2016" name="Nat. Commun.">
        <title>Thousands of microbial genomes shed light on interconnected biogeochemical processes in an aquifer system.</title>
        <authorList>
            <person name="Anantharaman K."/>
            <person name="Brown C.T."/>
            <person name="Hug L.A."/>
            <person name="Sharon I."/>
            <person name="Castelle C.J."/>
            <person name="Probst A.J."/>
            <person name="Thomas B.C."/>
            <person name="Singh A."/>
            <person name="Wilkins M.J."/>
            <person name="Karaoz U."/>
            <person name="Brodie E.L."/>
            <person name="Williams K.H."/>
            <person name="Hubbard S.S."/>
            <person name="Banfield J.F."/>
        </authorList>
    </citation>
    <scope>NUCLEOTIDE SEQUENCE [LARGE SCALE GENOMIC DNA]</scope>
</reference>
<protein>
    <recommendedName>
        <fullName evidence="12">Mechanosensitive ion channel protein MscS</fullName>
    </recommendedName>
</protein>
<dbReference type="InterPro" id="IPR045276">
    <property type="entry name" value="YbiO_bact"/>
</dbReference>
<evidence type="ECO:0000256" key="2">
    <source>
        <dbReference type="ARBA" id="ARBA00008017"/>
    </source>
</evidence>
<keyword evidence="3" id="KW-1003">Cell membrane</keyword>
<evidence type="ECO:0000256" key="6">
    <source>
        <dbReference type="ARBA" id="ARBA00023136"/>
    </source>
</evidence>
<dbReference type="SUPFAM" id="SSF50182">
    <property type="entry name" value="Sm-like ribonucleoproteins"/>
    <property type="match status" value="1"/>
</dbReference>
<dbReference type="SUPFAM" id="SSF82861">
    <property type="entry name" value="Mechanosensitive channel protein MscS (YggB), transmembrane region"/>
    <property type="match status" value="1"/>
</dbReference>
<evidence type="ECO:0000256" key="1">
    <source>
        <dbReference type="ARBA" id="ARBA00004651"/>
    </source>
</evidence>
<evidence type="ECO:0000256" key="5">
    <source>
        <dbReference type="ARBA" id="ARBA00022989"/>
    </source>
</evidence>
<dbReference type="InterPro" id="IPR049142">
    <property type="entry name" value="MS_channel_1st"/>
</dbReference>
<evidence type="ECO:0008006" key="12">
    <source>
        <dbReference type="Google" id="ProtNLM"/>
    </source>
</evidence>